<dbReference type="EMBL" id="BLLK01000051">
    <property type="protein sequence ID" value="GFH56293.1"/>
    <property type="molecule type" value="Genomic_DNA"/>
</dbReference>
<accession>A0AAD3D270</accession>
<dbReference type="Pfam" id="PF20710">
    <property type="entry name" value="DUF6824"/>
    <property type="match status" value="1"/>
</dbReference>
<evidence type="ECO:0000313" key="4">
    <source>
        <dbReference type="Proteomes" id="UP001054902"/>
    </source>
</evidence>
<dbReference type="AlphaFoldDB" id="A0AAD3D270"/>
<feature type="region of interest" description="Disordered" evidence="1">
    <location>
        <begin position="341"/>
        <end position="367"/>
    </location>
</feature>
<sequence>MDEFRLFRKEDLENFQKAMLGLDEEDNSSDVSETIHTCLEKSDEVEKMNLEAASFLKNDKDKEENRVQFEMQSQNCYERTTFERIHNDLEPINVDMLSIKQEIAIPPQEELERIRRSSFGSQAQEEMFRRKEDQGLKTVYNNHIRPQHNDVLSGRIPGIPTHPGNDYYRHLVKLNKVNYITSSSSEKKNIISFIMNKILNKRPSGRFLKASSEDRKITYTAMSAAEVKRKIGQALRENAPRLRKEIMQRAKTTKSQFEKRHSPSNYLMPSQSIPSSRHPASNTGLQYDMRKVSLLRDTATKQVAQTRNYTTYTAPTNRTHFPYNLLNGVSDMHIWDQESNLDEKPASGDINTKSDGRGSFSRHTAAVRVYGDSQKTEVFKKFDEEPSDD</sequence>
<gene>
    <name evidence="3" type="ORF">CTEN210_12769</name>
</gene>
<name>A0AAD3D270_9STRA</name>
<feature type="region of interest" description="Disordered" evidence="1">
    <location>
        <begin position="250"/>
        <end position="282"/>
    </location>
</feature>
<evidence type="ECO:0000313" key="3">
    <source>
        <dbReference type="EMBL" id="GFH56293.1"/>
    </source>
</evidence>
<dbReference type="InterPro" id="IPR049227">
    <property type="entry name" value="DUF6824"/>
</dbReference>
<feature type="domain" description="DUF6824" evidence="2">
    <location>
        <begin position="150"/>
        <end position="237"/>
    </location>
</feature>
<dbReference type="Proteomes" id="UP001054902">
    <property type="component" value="Unassembled WGS sequence"/>
</dbReference>
<feature type="compositionally biased region" description="Polar residues" evidence="1">
    <location>
        <begin position="263"/>
        <end position="282"/>
    </location>
</feature>
<protein>
    <recommendedName>
        <fullName evidence="2">DUF6824 domain-containing protein</fullName>
    </recommendedName>
</protein>
<comment type="caution">
    <text evidence="3">The sequence shown here is derived from an EMBL/GenBank/DDBJ whole genome shotgun (WGS) entry which is preliminary data.</text>
</comment>
<evidence type="ECO:0000259" key="2">
    <source>
        <dbReference type="Pfam" id="PF20710"/>
    </source>
</evidence>
<organism evidence="3 4">
    <name type="scientific">Chaetoceros tenuissimus</name>
    <dbReference type="NCBI Taxonomy" id="426638"/>
    <lineage>
        <taxon>Eukaryota</taxon>
        <taxon>Sar</taxon>
        <taxon>Stramenopiles</taxon>
        <taxon>Ochrophyta</taxon>
        <taxon>Bacillariophyta</taxon>
        <taxon>Coscinodiscophyceae</taxon>
        <taxon>Chaetocerotophycidae</taxon>
        <taxon>Chaetocerotales</taxon>
        <taxon>Chaetocerotaceae</taxon>
        <taxon>Chaetoceros</taxon>
    </lineage>
</organism>
<evidence type="ECO:0000256" key="1">
    <source>
        <dbReference type="SAM" id="MobiDB-lite"/>
    </source>
</evidence>
<feature type="compositionally biased region" description="Basic and acidic residues" evidence="1">
    <location>
        <begin position="341"/>
        <end position="356"/>
    </location>
</feature>
<reference evidence="3 4" key="1">
    <citation type="journal article" date="2021" name="Sci. Rep.">
        <title>The genome of the diatom Chaetoceros tenuissimus carries an ancient integrated fragment of an extant virus.</title>
        <authorList>
            <person name="Hongo Y."/>
            <person name="Kimura K."/>
            <person name="Takaki Y."/>
            <person name="Yoshida Y."/>
            <person name="Baba S."/>
            <person name="Kobayashi G."/>
            <person name="Nagasaki K."/>
            <person name="Hano T."/>
            <person name="Tomaru Y."/>
        </authorList>
    </citation>
    <scope>NUCLEOTIDE SEQUENCE [LARGE SCALE GENOMIC DNA]</scope>
    <source>
        <strain evidence="3 4">NIES-3715</strain>
    </source>
</reference>
<proteinExistence type="predicted"/>
<keyword evidence="4" id="KW-1185">Reference proteome</keyword>